<dbReference type="PROSITE" id="PS51081">
    <property type="entry name" value="ZF_SIAH"/>
    <property type="match status" value="1"/>
</dbReference>
<dbReference type="Pfam" id="PF00067">
    <property type="entry name" value="p450"/>
    <property type="match status" value="1"/>
</dbReference>
<gene>
    <name evidence="25" type="ORF">RN001_014159</name>
</gene>
<keyword evidence="18" id="KW-0560">Oxidoreductase</keyword>
<evidence type="ECO:0000256" key="8">
    <source>
        <dbReference type="ARBA" id="ARBA00010617"/>
    </source>
</evidence>
<sequence length="765" mass="87912">MSDLSQKLSSSLIEELRCCLCNGYLSTGPIRVLPNGNCVCGRCVLKDTDPRAYRVLPFEAALSKISFPCTNKLNGCKASIKFNKSLDHESKCIYYPVQCPITTSECSWEGSGIELHTHLLEFHPQLFKRNAEFNIFLNEDSYDVFTFNSGNVYLVEYDYDSKNKSLAYDVRYCKPESYEVSYRIQLLNTSNPECMLYLKTTNCPIYNHHFFSKENKMLLNISQYDQCLDDPKTITIVVHFQVARPINLNTILINPLVNNVTQQVLIKGTELYLFYFFLSSIFQYWKKRNVPNPPPSLLFGNIGASLILKKSIGQIFTDIYNDFPGYLYVGYYKVRKPGIILRDPQLIRDVLGKDFNSFHDNDFLVNEEFDPIGARNTFVLKGQHWKIVKNQITPCFTSKKLKGMYVLVEDAAKKLVQYLEKEPEATKPDGLESRELFAKYATEVVASCAFGLEGKTFTDPDPMFRKMGRKIFEPTFTRVVSMYMLLLAPSLTKFFKIGFISKPICDYFLGIVKATIKYREENKIIRNDFLDFMIELKNKPGEYEFTDLDITAQAVGFFTDGFETTSAVMSYTFYELAANPDVLKQLRNEIEDALVQNNGKLDFDSTQELKYLDAVINESLRMHPPGPFLQRMCTKTFKFPPPRGFGTGDEVEIEVGTPIMIPVYGLHYNPQYFKDPHVFNPDRFLPENKDEIVKGAFLPFGEGGRSCHGQRFALMQIKVVIVHILLNYDIKVSKKTMLPLEIDPKYLIPHAKGGLWLNFYKRQQA</sequence>
<dbReference type="FunFam" id="3.30.40.10:FF:000041">
    <property type="entry name" value="E3 ubiquitin-protein ligase SINAT3"/>
    <property type="match status" value="1"/>
</dbReference>
<evidence type="ECO:0000256" key="22">
    <source>
        <dbReference type="PIRSR" id="PIRSR602403-1"/>
    </source>
</evidence>
<dbReference type="GO" id="GO:0020037">
    <property type="term" value="F:heme binding"/>
    <property type="evidence" value="ECO:0007669"/>
    <property type="project" value="InterPro"/>
</dbReference>
<dbReference type="InterPro" id="IPR001128">
    <property type="entry name" value="Cyt_P450"/>
</dbReference>
<keyword evidence="13 23" id="KW-0863">Zinc-finger</keyword>
<dbReference type="GO" id="GO:0010498">
    <property type="term" value="P:proteasomal protein catabolic process"/>
    <property type="evidence" value="ECO:0007669"/>
    <property type="project" value="UniProtKB-ARBA"/>
</dbReference>
<evidence type="ECO:0000313" key="26">
    <source>
        <dbReference type="Proteomes" id="UP001353858"/>
    </source>
</evidence>
<evidence type="ECO:0000256" key="6">
    <source>
        <dbReference type="ARBA" id="ARBA00004906"/>
    </source>
</evidence>
<keyword evidence="14" id="KW-0833">Ubl conjugation pathway</keyword>
<dbReference type="GO" id="GO:0008270">
    <property type="term" value="F:zinc ion binding"/>
    <property type="evidence" value="ECO:0007669"/>
    <property type="project" value="UniProtKB-KW"/>
</dbReference>
<evidence type="ECO:0000256" key="3">
    <source>
        <dbReference type="ARBA" id="ARBA00003690"/>
    </source>
</evidence>
<protein>
    <recommendedName>
        <fullName evidence="9">RING-type E3 ubiquitin transferase</fullName>
        <ecNumber evidence="9">2.3.2.27</ecNumber>
    </recommendedName>
</protein>
<dbReference type="PANTHER" id="PTHR24292">
    <property type="entry name" value="CYTOCHROME P450"/>
    <property type="match status" value="1"/>
</dbReference>
<evidence type="ECO:0000256" key="1">
    <source>
        <dbReference type="ARBA" id="ARBA00000900"/>
    </source>
</evidence>
<dbReference type="Gene3D" id="3.30.40.10">
    <property type="entry name" value="Zinc/RING finger domain, C3HC4 (zinc finger)"/>
    <property type="match status" value="1"/>
</dbReference>
<dbReference type="FunFam" id="1.10.630.10:FF:000042">
    <property type="entry name" value="Cytochrome P450"/>
    <property type="match status" value="1"/>
</dbReference>
<comment type="catalytic activity">
    <reaction evidence="1">
        <text>S-ubiquitinyl-[E2 ubiquitin-conjugating enzyme]-L-cysteine + [acceptor protein]-L-lysine = [E2 ubiquitin-conjugating enzyme]-L-cysteine + N(6)-ubiquitinyl-[acceptor protein]-L-lysine.</text>
        <dbReference type="EC" id="2.3.2.27"/>
    </reaction>
</comment>
<evidence type="ECO:0000256" key="9">
    <source>
        <dbReference type="ARBA" id="ARBA00012483"/>
    </source>
</evidence>
<dbReference type="EC" id="2.3.2.27" evidence="9"/>
<dbReference type="InterPro" id="IPR036396">
    <property type="entry name" value="Cyt_P450_sf"/>
</dbReference>
<dbReference type="PRINTS" id="PR00465">
    <property type="entry name" value="EP450IV"/>
</dbReference>
<dbReference type="PRINTS" id="PR00385">
    <property type="entry name" value="P450"/>
</dbReference>
<dbReference type="EMBL" id="JARPUR010000006">
    <property type="protein sequence ID" value="KAK4874799.1"/>
    <property type="molecule type" value="Genomic_DNA"/>
</dbReference>
<proteinExistence type="inferred from homology"/>
<dbReference type="GO" id="GO:0016705">
    <property type="term" value="F:oxidoreductase activity, acting on paired donors, with incorporation or reduction of molecular oxygen"/>
    <property type="evidence" value="ECO:0007669"/>
    <property type="project" value="InterPro"/>
</dbReference>
<evidence type="ECO:0000256" key="7">
    <source>
        <dbReference type="ARBA" id="ARBA00009119"/>
    </source>
</evidence>
<keyword evidence="11" id="KW-0808">Transferase</keyword>
<dbReference type="Gene3D" id="1.10.630.10">
    <property type="entry name" value="Cytochrome P450"/>
    <property type="match status" value="1"/>
</dbReference>
<dbReference type="Pfam" id="PF21361">
    <property type="entry name" value="Sina_ZnF"/>
    <property type="match status" value="1"/>
</dbReference>
<keyword evidence="26" id="KW-1185">Reference proteome</keyword>
<dbReference type="SUPFAM" id="SSF49599">
    <property type="entry name" value="TRAF domain-like"/>
    <property type="match status" value="1"/>
</dbReference>
<comment type="function">
    <text evidence="3">May be involved in the metabolism of insect hormones and in the breakdown of synthetic insecticides.</text>
</comment>
<feature type="domain" description="SIAH-type" evidence="24">
    <location>
        <begin position="64"/>
        <end position="124"/>
    </location>
</feature>
<dbReference type="PANTHER" id="PTHR24292:SF84">
    <property type="entry name" value="CYTOCHROME P450 28A5-RELATED"/>
    <property type="match status" value="1"/>
</dbReference>
<keyword evidence="20" id="KW-0503">Monooxygenase</keyword>
<evidence type="ECO:0000256" key="11">
    <source>
        <dbReference type="ARBA" id="ARBA00022679"/>
    </source>
</evidence>
<dbReference type="GO" id="GO:0061630">
    <property type="term" value="F:ubiquitin protein ligase activity"/>
    <property type="evidence" value="ECO:0007669"/>
    <property type="project" value="UniProtKB-EC"/>
</dbReference>
<dbReference type="InterPro" id="IPR002403">
    <property type="entry name" value="Cyt_P450_E_grp-IV"/>
</dbReference>
<evidence type="ECO:0000256" key="23">
    <source>
        <dbReference type="PROSITE-ProRule" id="PRU00455"/>
    </source>
</evidence>
<keyword evidence="16" id="KW-0862">Zinc</keyword>
<dbReference type="GO" id="GO:0004497">
    <property type="term" value="F:monooxygenase activity"/>
    <property type="evidence" value="ECO:0007669"/>
    <property type="project" value="UniProtKB-KW"/>
</dbReference>
<comment type="similarity">
    <text evidence="8">Belongs to the cytochrome P450 family.</text>
</comment>
<evidence type="ECO:0000259" key="24">
    <source>
        <dbReference type="PROSITE" id="PS51081"/>
    </source>
</evidence>
<evidence type="ECO:0000256" key="5">
    <source>
        <dbReference type="ARBA" id="ARBA00004406"/>
    </source>
</evidence>
<evidence type="ECO:0000256" key="20">
    <source>
        <dbReference type="ARBA" id="ARBA00023033"/>
    </source>
</evidence>
<comment type="similarity">
    <text evidence="7">Belongs to the SINA (Seven in absentia) family.</text>
</comment>
<organism evidence="25 26">
    <name type="scientific">Aquatica leii</name>
    <dbReference type="NCBI Taxonomy" id="1421715"/>
    <lineage>
        <taxon>Eukaryota</taxon>
        <taxon>Metazoa</taxon>
        <taxon>Ecdysozoa</taxon>
        <taxon>Arthropoda</taxon>
        <taxon>Hexapoda</taxon>
        <taxon>Insecta</taxon>
        <taxon>Pterygota</taxon>
        <taxon>Neoptera</taxon>
        <taxon>Endopterygota</taxon>
        <taxon>Coleoptera</taxon>
        <taxon>Polyphaga</taxon>
        <taxon>Elateriformia</taxon>
        <taxon>Elateroidea</taxon>
        <taxon>Lampyridae</taxon>
        <taxon>Luciolinae</taxon>
        <taxon>Aquatica</taxon>
    </lineage>
</organism>
<evidence type="ECO:0000256" key="18">
    <source>
        <dbReference type="ARBA" id="ARBA00023002"/>
    </source>
</evidence>
<comment type="pathway">
    <text evidence="6">Protein modification; protein ubiquitination.</text>
</comment>
<keyword evidence="21" id="KW-0472">Membrane</keyword>
<keyword evidence="12 22" id="KW-0479">Metal-binding</keyword>
<dbReference type="GO" id="GO:0005789">
    <property type="term" value="C:endoplasmic reticulum membrane"/>
    <property type="evidence" value="ECO:0007669"/>
    <property type="project" value="UniProtKB-SubCell"/>
</dbReference>
<keyword evidence="17" id="KW-0492">Microsome</keyword>
<dbReference type="CDD" id="cd11056">
    <property type="entry name" value="CYP6-like"/>
    <property type="match status" value="1"/>
</dbReference>
<keyword evidence="10 22" id="KW-0349">Heme</keyword>
<dbReference type="AlphaFoldDB" id="A0AAN7SED5"/>
<evidence type="ECO:0000256" key="21">
    <source>
        <dbReference type="ARBA" id="ARBA00023136"/>
    </source>
</evidence>
<evidence type="ECO:0000256" key="10">
    <source>
        <dbReference type="ARBA" id="ARBA00022617"/>
    </source>
</evidence>
<keyword evidence="19 22" id="KW-0408">Iron</keyword>
<evidence type="ECO:0000256" key="15">
    <source>
        <dbReference type="ARBA" id="ARBA00022824"/>
    </source>
</evidence>
<evidence type="ECO:0000256" key="4">
    <source>
        <dbReference type="ARBA" id="ARBA00004174"/>
    </source>
</evidence>
<dbReference type="SUPFAM" id="SSF48264">
    <property type="entry name" value="Cytochrome P450"/>
    <property type="match status" value="1"/>
</dbReference>
<comment type="cofactor">
    <cofactor evidence="2 22">
        <name>heme</name>
        <dbReference type="ChEBI" id="CHEBI:30413"/>
    </cofactor>
</comment>
<feature type="binding site" description="axial binding residue" evidence="22">
    <location>
        <position position="707"/>
    </location>
    <ligand>
        <name>heme</name>
        <dbReference type="ChEBI" id="CHEBI:30413"/>
    </ligand>
    <ligandPart>
        <name>Fe</name>
        <dbReference type="ChEBI" id="CHEBI:18248"/>
    </ligandPart>
</feature>
<name>A0AAN7SED5_9COLE</name>
<evidence type="ECO:0000256" key="12">
    <source>
        <dbReference type="ARBA" id="ARBA00022723"/>
    </source>
</evidence>
<dbReference type="GO" id="GO:0005506">
    <property type="term" value="F:iron ion binding"/>
    <property type="evidence" value="ECO:0007669"/>
    <property type="project" value="InterPro"/>
</dbReference>
<reference evidence="26" key="1">
    <citation type="submission" date="2023-01" db="EMBL/GenBank/DDBJ databases">
        <title>Key to firefly adult light organ development and bioluminescence: homeobox transcription factors regulate luciferase expression and transportation to peroxisome.</title>
        <authorList>
            <person name="Fu X."/>
        </authorList>
    </citation>
    <scope>NUCLEOTIDE SEQUENCE [LARGE SCALE GENOMIC DNA]</scope>
</reference>
<evidence type="ECO:0000256" key="14">
    <source>
        <dbReference type="ARBA" id="ARBA00022786"/>
    </source>
</evidence>
<dbReference type="InterPro" id="IPR050476">
    <property type="entry name" value="Insect_CytP450_Detox"/>
</dbReference>
<comment type="subcellular location">
    <subcellularLocation>
        <location evidence="5">Endoplasmic reticulum membrane</location>
        <topology evidence="5">Peripheral membrane protein</topology>
    </subcellularLocation>
    <subcellularLocation>
        <location evidence="4">Microsome membrane</location>
        <topology evidence="4">Peripheral membrane protein</topology>
    </subcellularLocation>
</comment>
<accession>A0AAN7SED5</accession>
<dbReference type="InterPro" id="IPR013010">
    <property type="entry name" value="Znf_SIAH"/>
</dbReference>
<dbReference type="Proteomes" id="UP001353858">
    <property type="component" value="Unassembled WGS sequence"/>
</dbReference>
<dbReference type="InterPro" id="IPR013083">
    <property type="entry name" value="Znf_RING/FYVE/PHD"/>
</dbReference>
<evidence type="ECO:0000256" key="17">
    <source>
        <dbReference type="ARBA" id="ARBA00022848"/>
    </source>
</evidence>
<keyword evidence="15" id="KW-0256">Endoplasmic reticulum</keyword>
<comment type="caution">
    <text evidence="25">The sequence shown here is derived from an EMBL/GenBank/DDBJ whole genome shotgun (WGS) entry which is preliminary data.</text>
</comment>
<evidence type="ECO:0000256" key="13">
    <source>
        <dbReference type="ARBA" id="ARBA00022771"/>
    </source>
</evidence>
<evidence type="ECO:0000256" key="2">
    <source>
        <dbReference type="ARBA" id="ARBA00001971"/>
    </source>
</evidence>
<evidence type="ECO:0000313" key="25">
    <source>
        <dbReference type="EMBL" id="KAK4874799.1"/>
    </source>
</evidence>
<evidence type="ECO:0000256" key="16">
    <source>
        <dbReference type="ARBA" id="ARBA00022833"/>
    </source>
</evidence>
<evidence type="ECO:0000256" key="19">
    <source>
        <dbReference type="ARBA" id="ARBA00023004"/>
    </source>
</evidence>